<keyword evidence="4" id="KW-1185">Reference proteome</keyword>
<dbReference type="GO" id="GO:0004588">
    <property type="term" value="F:orotate phosphoribosyltransferase activity"/>
    <property type="evidence" value="ECO:0007669"/>
    <property type="project" value="TreeGrafter"/>
</dbReference>
<keyword evidence="2" id="KW-0665">Pyrimidine biosynthesis</keyword>
<proteinExistence type="predicted"/>
<evidence type="ECO:0000256" key="2">
    <source>
        <dbReference type="ARBA" id="ARBA00022975"/>
    </source>
</evidence>
<organism evidence="3 4">
    <name type="scientific">Brassica carinata</name>
    <name type="common">Ethiopian mustard</name>
    <name type="synonym">Abyssinian cabbage</name>
    <dbReference type="NCBI Taxonomy" id="52824"/>
    <lineage>
        <taxon>Eukaryota</taxon>
        <taxon>Viridiplantae</taxon>
        <taxon>Streptophyta</taxon>
        <taxon>Embryophyta</taxon>
        <taxon>Tracheophyta</taxon>
        <taxon>Spermatophyta</taxon>
        <taxon>Magnoliopsida</taxon>
        <taxon>eudicotyledons</taxon>
        <taxon>Gunneridae</taxon>
        <taxon>Pentapetalae</taxon>
        <taxon>rosids</taxon>
        <taxon>malvids</taxon>
        <taxon>Brassicales</taxon>
        <taxon>Brassicaceae</taxon>
        <taxon>Brassiceae</taxon>
        <taxon>Brassica</taxon>
    </lineage>
</organism>
<gene>
    <name evidence="3" type="ORF">Bca52824_004040</name>
</gene>
<dbReference type="AlphaFoldDB" id="A0A8X8BFB3"/>
<dbReference type="PANTHER" id="PTHR19278">
    <property type="entry name" value="OROTATE PHOSPHORIBOSYLTRANSFERASE"/>
    <property type="match status" value="1"/>
</dbReference>
<comment type="pathway">
    <text evidence="1">Pyrimidine metabolism; UMP biosynthesis via de novo pathway.</text>
</comment>
<dbReference type="GO" id="GO:0006222">
    <property type="term" value="P:UMP biosynthetic process"/>
    <property type="evidence" value="ECO:0007669"/>
    <property type="project" value="TreeGrafter"/>
</dbReference>
<dbReference type="InterPro" id="IPR013785">
    <property type="entry name" value="Aldolase_TIM"/>
</dbReference>
<dbReference type="GO" id="GO:0019856">
    <property type="term" value="P:pyrimidine nucleobase biosynthetic process"/>
    <property type="evidence" value="ECO:0007669"/>
    <property type="project" value="TreeGrafter"/>
</dbReference>
<comment type="caution">
    <text evidence="3">The sequence shown here is derived from an EMBL/GenBank/DDBJ whole genome shotgun (WGS) entry which is preliminary data.</text>
</comment>
<dbReference type="EMBL" id="JAAMPC010000001">
    <property type="protein sequence ID" value="KAG2332860.1"/>
    <property type="molecule type" value="Genomic_DNA"/>
</dbReference>
<evidence type="ECO:0000313" key="4">
    <source>
        <dbReference type="Proteomes" id="UP000886595"/>
    </source>
</evidence>
<dbReference type="PANTHER" id="PTHR19278:SF9">
    <property type="entry name" value="URIDINE 5'-MONOPHOSPHATE SYNTHASE"/>
    <property type="match status" value="1"/>
</dbReference>
<evidence type="ECO:0000256" key="1">
    <source>
        <dbReference type="ARBA" id="ARBA00004725"/>
    </source>
</evidence>
<reference evidence="3 4" key="1">
    <citation type="submission" date="2020-02" db="EMBL/GenBank/DDBJ databases">
        <authorList>
            <person name="Ma Q."/>
            <person name="Huang Y."/>
            <person name="Song X."/>
            <person name="Pei D."/>
        </authorList>
    </citation>
    <scope>NUCLEOTIDE SEQUENCE [LARGE SCALE GENOMIC DNA]</scope>
    <source>
        <strain evidence="3">Sxm20200214</strain>
        <tissue evidence="3">Leaf</tissue>
    </source>
</reference>
<dbReference type="OrthoDB" id="10263753at2759"/>
<accession>A0A8X8BFB3</accession>
<dbReference type="Proteomes" id="UP000886595">
    <property type="component" value="Unassembled WGS sequence"/>
</dbReference>
<sequence length="99" mass="11217">MTHEFYHHKDNECLEDWSNRKERADLHQSAGNLATKDFTAEVRKFAEAHSDSVMGSNSVNPASWKWEGDVHPSMVHATPGVQVVKKVMHLVNNTPLHTL</sequence>
<dbReference type="Gene3D" id="3.20.20.70">
    <property type="entry name" value="Aldolase class I"/>
    <property type="match status" value="1"/>
</dbReference>
<name>A0A8X8BFB3_BRACI</name>
<protein>
    <submittedName>
        <fullName evidence="3">Uncharacterized protein</fullName>
    </submittedName>
</protein>
<dbReference type="GO" id="GO:0004590">
    <property type="term" value="F:orotidine-5'-phosphate decarboxylase activity"/>
    <property type="evidence" value="ECO:0007669"/>
    <property type="project" value="TreeGrafter"/>
</dbReference>
<evidence type="ECO:0000313" key="3">
    <source>
        <dbReference type="EMBL" id="KAG2332860.1"/>
    </source>
</evidence>